<name>A0A1R3TC10_9BACT</name>
<gene>
    <name evidence="1" type="ORF">PSM36_2729</name>
</gene>
<dbReference type="KEGG" id="psac:PSM36_2729"/>
<reference evidence="1 2" key="1">
    <citation type="submission" date="2016-08" db="EMBL/GenBank/DDBJ databases">
        <authorList>
            <person name="Seilhamer J.J."/>
        </authorList>
    </citation>
    <scope>NUCLEOTIDE SEQUENCE [LARGE SCALE GENOMIC DNA]</scope>
    <source>
        <strain evidence="1">M3/6</strain>
    </source>
</reference>
<proteinExistence type="predicted"/>
<dbReference type="NCBIfam" id="TIGR02757">
    <property type="entry name" value="TIGR02757 family protein"/>
    <property type="match status" value="1"/>
</dbReference>
<dbReference type="Pfam" id="PF09674">
    <property type="entry name" value="DUF2400"/>
    <property type="match status" value="1"/>
</dbReference>
<dbReference type="Proteomes" id="UP000187464">
    <property type="component" value="Chromosome I"/>
</dbReference>
<dbReference type="RefSeq" id="WP_083711172.1">
    <property type="nucleotide sequence ID" value="NZ_LT605205.1"/>
</dbReference>
<dbReference type="EMBL" id="LT605205">
    <property type="protein sequence ID" value="SCD21525.1"/>
    <property type="molecule type" value="Genomic_DNA"/>
</dbReference>
<evidence type="ECO:0000313" key="1">
    <source>
        <dbReference type="EMBL" id="SCD21525.1"/>
    </source>
</evidence>
<sequence>MKSFLDEKVDRYNNISFIENDPISVPHLFSGRQDREIMGFFAAILAWGQRKTIIAKCGELVQRFGGEPYRFIMEHSDDDLKSLLGFTHRTFNDTDLLYFVDFLHRHYSRYPTLEEAFLDGGVFHSVEDSLIRFERLFFDFPDAPYRTRKHVATPLRNSACKRINMFLRWMVRSDGKGVDFGIWKRIPQSALICPIDLHVDRTARRLQLITRKQTDWKTALELTENLRLLDPADPVKYDFALFGLSLENKWVKHGN</sequence>
<evidence type="ECO:0000313" key="2">
    <source>
        <dbReference type="Proteomes" id="UP000187464"/>
    </source>
</evidence>
<keyword evidence="2" id="KW-1185">Reference proteome</keyword>
<evidence type="ECO:0008006" key="3">
    <source>
        <dbReference type="Google" id="ProtNLM"/>
    </source>
</evidence>
<organism evidence="1 2">
    <name type="scientific">Proteiniphilum saccharofermentans</name>
    <dbReference type="NCBI Taxonomy" id="1642647"/>
    <lineage>
        <taxon>Bacteria</taxon>
        <taxon>Pseudomonadati</taxon>
        <taxon>Bacteroidota</taxon>
        <taxon>Bacteroidia</taxon>
        <taxon>Bacteroidales</taxon>
        <taxon>Dysgonomonadaceae</taxon>
        <taxon>Proteiniphilum</taxon>
    </lineage>
</organism>
<dbReference type="STRING" id="1642647.PSM36_2729"/>
<protein>
    <recommendedName>
        <fullName evidence="3">TIGR02757 family protein</fullName>
    </recommendedName>
</protein>
<dbReference type="AlphaFoldDB" id="A0A1R3TC10"/>
<dbReference type="InterPro" id="IPR014127">
    <property type="entry name" value="CHP02757"/>
</dbReference>
<accession>A0A1R3TC10</accession>